<sequence>MDASKMINLDNNSAIKLEYDATHDILFGYCPDFTDMNMTEANMAFQEVVKTLLQHNITKVLIDSRMSYMDVSTHKHKAVLEMFALNLYSTKLKKFARIMTENEDRESSVLQVVDEANIPFAFRNFRDIPTAVEWLKSQSNS</sequence>
<evidence type="ECO:0000313" key="1">
    <source>
        <dbReference type="EMBL" id="GAA4300804.1"/>
    </source>
</evidence>
<name>A0ABP8FDF3_9BACT</name>
<comment type="caution">
    <text evidence="1">The sequence shown here is derived from an EMBL/GenBank/DDBJ whole genome shotgun (WGS) entry which is preliminary data.</text>
</comment>
<accession>A0ABP8FDF3</accession>
<organism evidence="1 2">
    <name type="scientific">Nibribacter koreensis</name>
    <dbReference type="NCBI Taxonomy" id="1084519"/>
    <lineage>
        <taxon>Bacteria</taxon>
        <taxon>Pseudomonadati</taxon>
        <taxon>Bacteroidota</taxon>
        <taxon>Cytophagia</taxon>
        <taxon>Cytophagales</taxon>
        <taxon>Hymenobacteraceae</taxon>
        <taxon>Nibribacter</taxon>
    </lineage>
</organism>
<protein>
    <recommendedName>
        <fullName evidence="3">SpoIIAA-like</fullName>
    </recommendedName>
</protein>
<dbReference type="EMBL" id="BAABGX010000001">
    <property type="protein sequence ID" value="GAA4300804.1"/>
    <property type="molecule type" value="Genomic_DNA"/>
</dbReference>
<evidence type="ECO:0000313" key="2">
    <source>
        <dbReference type="Proteomes" id="UP001501844"/>
    </source>
</evidence>
<keyword evidence="2" id="KW-1185">Reference proteome</keyword>
<dbReference type="Proteomes" id="UP001501844">
    <property type="component" value="Unassembled WGS sequence"/>
</dbReference>
<gene>
    <name evidence="1" type="ORF">GCM10023183_11330</name>
</gene>
<evidence type="ECO:0008006" key="3">
    <source>
        <dbReference type="Google" id="ProtNLM"/>
    </source>
</evidence>
<proteinExistence type="predicted"/>
<reference evidence="2" key="1">
    <citation type="journal article" date="2019" name="Int. J. Syst. Evol. Microbiol.">
        <title>The Global Catalogue of Microorganisms (GCM) 10K type strain sequencing project: providing services to taxonomists for standard genome sequencing and annotation.</title>
        <authorList>
            <consortium name="The Broad Institute Genomics Platform"/>
            <consortium name="The Broad Institute Genome Sequencing Center for Infectious Disease"/>
            <person name="Wu L."/>
            <person name="Ma J."/>
        </authorList>
    </citation>
    <scope>NUCLEOTIDE SEQUENCE [LARGE SCALE GENOMIC DNA]</scope>
    <source>
        <strain evidence="2">JCM 17917</strain>
    </source>
</reference>